<protein>
    <submittedName>
        <fullName evidence="7">Succinylglutamate desuccinylase/aspartoacylase family protein</fullName>
    </submittedName>
</protein>
<name>A0AAP2DBM8_9BACT</name>
<dbReference type="PANTHER" id="PTHR37326">
    <property type="entry name" value="BLL3975 PROTEIN"/>
    <property type="match status" value="1"/>
</dbReference>
<accession>A0AAP2DBM8</accession>
<dbReference type="RefSeq" id="WP_254091349.1">
    <property type="nucleotide sequence ID" value="NZ_JAHESC010000023.1"/>
</dbReference>
<keyword evidence="4" id="KW-0862">Zinc</keyword>
<evidence type="ECO:0000313" key="7">
    <source>
        <dbReference type="EMBL" id="MBT1688121.1"/>
    </source>
</evidence>
<keyword evidence="5" id="KW-0732">Signal</keyword>
<evidence type="ECO:0000256" key="4">
    <source>
        <dbReference type="ARBA" id="ARBA00022833"/>
    </source>
</evidence>
<dbReference type="InterPro" id="IPR053138">
    <property type="entry name" value="N-alpha-Ac-DABA_deacetylase"/>
</dbReference>
<feature type="domain" description="Succinylglutamate desuccinylase/Aspartoacylase catalytic" evidence="6">
    <location>
        <begin position="63"/>
        <end position="249"/>
    </location>
</feature>
<evidence type="ECO:0000256" key="1">
    <source>
        <dbReference type="ARBA" id="ARBA00001947"/>
    </source>
</evidence>
<feature type="signal peptide" evidence="5">
    <location>
        <begin position="1"/>
        <end position="18"/>
    </location>
</feature>
<keyword evidence="3" id="KW-0378">Hydrolase</keyword>
<dbReference type="GO" id="GO:0046872">
    <property type="term" value="F:metal ion binding"/>
    <property type="evidence" value="ECO:0007669"/>
    <property type="project" value="UniProtKB-KW"/>
</dbReference>
<dbReference type="AlphaFoldDB" id="A0AAP2DBM8"/>
<dbReference type="GO" id="GO:0016811">
    <property type="term" value="F:hydrolase activity, acting on carbon-nitrogen (but not peptide) bonds, in linear amides"/>
    <property type="evidence" value="ECO:0007669"/>
    <property type="project" value="InterPro"/>
</dbReference>
<feature type="chain" id="PRO_5042810799" evidence="5">
    <location>
        <begin position="19"/>
        <end position="350"/>
    </location>
</feature>
<keyword evidence="8" id="KW-1185">Reference proteome</keyword>
<dbReference type="InterPro" id="IPR043795">
    <property type="entry name" value="N-alpha-Ac-DABA-like"/>
</dbReference>
<dbReference type="Gene3D" id="3.40.630.10">
    <property type="entry name" value="Zn peptidases"/>
    <property type="match status" value="1"/>
</dbReference>
<evidence type="ECO:0000256" key="2">
    <source>
        <dbReference type="ARBA" id="ARBA00022723"/>
    </source>
</evidence>
<evidence type="ECO:0000259" key="6">
    <source>
        <dbReference type="Pfam" id="PF24827"/>
    </source>
</evidence>
<evidence type="ECO:0000256" key="3">
    <source>
        <dbReference type="ARBA" id="ARBA00022801"/>
    </source>
</evidence>
<proteinExistence type="predicted"/>
<dbReference type="GO" id="GO:0016788">
    <property type="term" value="F:hydrolase activity, acting on ester bonds"/>
    <property type="evidence" value="ECO:0007669"/>
    <property type="project" value="InterPro"/>
</dbReference>
<keyword evidence="2" id="KW-0479">Metal-binding</keyword>
<evidence type="ECO:0000313" key="8">
    <source>
        <dbReference type="Proteomes" id="UP001319180"/>
    </source>
</evidence>
<evidence type="ECO:0000256" key="5">
    <source>
        <dbReference type="SAM" id="SignalP"/>
    </source>
</evidence>
<comment type="cofactor">
    <cofactor evidence="1">
        <name>Zn(2+)</name>
        <dbReference type="ChEBI" id="CHEBI:29105"/>
    </cofactor>
</comment>
<dbReference type="CDD" id="cd18174">
    <property type="entry name" value="M14_ASTE_ASPA_like"/>
    <property type="match status" value="1"/>
</dbReference>
<comment type="caution">
    <text evidence="7">The sequence shown here is derived from an EMBL/GenBank/DDBJ whole genome shotgun (WGS) entry which is preliminary data.</text>
</comment>
<dbReference type="PANTHER" id="PTHR37326:SF1">
    <property type="entry name" value="BLL3975 PROTEIN"/>
    <property type="match status" value="1"/>
</dbReference>
<reference evidence="7 8" key="1">
    <citation type="submission" date="2021-05" db="EMBL/GenBank/DDBJ databases">
        <title>A Polyphasic approach of four new species of the genus Ohtaekwangia: Ohtaekwangia histidinii sp. nov., Ohtaekwangia cretensis sp. nov., Ohtaekwangia indiensis sp. nov., Ohtaekwangia reichenbachii sp. nov. from diverse environment.</title>
        <authorList>
            <person name="Octaviana S."/>
        </authorList>
    </citation>
    <scope>NUCLEOTIDE SEQUENCE [LARGE SCALE GENOMIC DNA]</scope>
    <source>
        <strain evidence="7 8">PWU37</strain>
    </source>
</reference>
<dbReference type="EMBL" id="JAHESC010000023">
    <property type="protein sequence ID" value="MBT1688121.1"/>
    <property type="molecule type" value="Genomic_DNA"/>
</dbReference>
<dbReference type="Pfam" id="PF24827">
    <property type="entry name" value="AstE_AspA_cat"/>
    <property type="match status" value="1"/>
</dbReference>
<organism evidence="7 8">
    <name type="scientific">Dawidia soli</name>
    <dbReference type="NCBI Taxonomy" id="2782352"/>
    <lineage>
        <taxon>Bacteria</taxon>
        <taxon>Pseudomonadati</taxon>
        <taxon>Bacteroidota</taxon>
        <taxon>Cytophagia</taxon>
        <taxon>Cytophagales</taxon>
        <taxon>Chryseotaleaceae</taxon>
        <taxon>Dawidia</taxon>
    </lineage>
</organism>
<dbReference type="SUPFAM" id="SSF53187">
    <property type="entry name" value="Zn-dependent exopeptidases"/>
    <property type="match status" value="1"/>
</dbReference>
<gene>
    <name evidence="7" type="ORF">KK078_16240</name>
</gene>
<dbReference type="Proteomes" id="UP001319180">
    <property type="component" value="Unassembled WGS sequence"/>
</dbReference>
<sequence length="350" mass="38336">MKSILVVLLALGIQLAVGQDKPFAFQNTTIKPGERKSFSVTIKAPNGDTTFIPITVLHGKSKGPVLGLIAGIHGYEYPPIMALQELPNKIDPEKLRGTIIMVRIANVNAFFKRSVFYNPADGKNLNRVFPGNKAGTITECIAHTITTEVISRCDYLVDIHAGDASEDLQPYVGFYTCGKQFSTARKMADALGFPWVIGSDNVPTPGNTKYCSAEAVSRGIPTVAIEYGKLGHVTSEEAGFISARLMNMMRTMEWYDGVPQKYSPPVEIKARTYIEAEHTGIFYPNFKSGALIRKGTLLGTITDPFNNTIQEILSPIDGFIIYMTVTPPITKGETIFSLGSYPNSSIQREN</sequence>
<dbReference type="InterPro" id="IPR055438">
    <property type="entry name" value="AstE_AspA_cat"/>
</dbReference>
<dbReference type="PIRSF" id="PIRSF039012">
    <property type="entry name" value="ASP"/>
    <property type="match status" value="1"/>
</dbReference>